<dbReference type="Gene3D" id="2.60.220.50">
    <property type="match status" value="1"/>
</dbReference>
<keyword evidence="3 6" id="KW-1133">Transmembrane helix</keyword>
<evidence type="ECO:0000313" key="9">
    <source>
        <dbReference type="EMBL" id="GBM79774.1"/>
    </source>
</evidence>
<dbReference type="Gene3D" id="1.20.1070.10">
    <property type="entry name" value="Rhodopsin 7-helix transmembrane proteins"/>
    <property type="match status" value="1"/>
</dbReference>
<dbReference type="GO" id="GO:0016020">
    <property type="term" value="C:membrane"/>
    <property type="evidence" value="ECO:0007669"/>
    <property type="project" value="UniProtKB-SubCell"/>
</dbReference>
<evidence type="ECO:0000256" key="1">
    <source>
        <dbReference type="ARBA" id="ARBA00004141"/>
    </source>
</evidence>
<comment type="subcellular location">
    <subcellularLocation>
        <location evidence="1">Membrane</location>
        <topology evidence="1">Multi-pass membrane protein</topology>
    </subcellularLocation>
</comment>
<evidence type="ECO:0000259" key="8">
    <source>
        <dbReference type="PROSITE" id="PS50261"/>
    </source>
</evidence>
<sequence>MKSEIPGKIDCSYLVSLELPFIEDFNKYLDVLYGDGSKLFLKHVVCYGSVISTYHHFYILKDKGTEKELQNFFENGINSGNGSLSESLERLDINKDNITIKSTVSCSKDMSHYNGHHLSWPETPIGQSTLPDEICITAEGSALERKCLGDFYMGAHWGPVENGCTDVQSNFTMTLHKLAKMNITEDNIFDLTSSMEMLTTAAEDLSPSDVQYVAQILRNVARVPSIEPEVLRSVVHTVDTVINTISASENRYILSNLPRKISTAVENIALKAQTNNQAVKAAGNNIALSVLPLTLIPRGAVLENWGSNVTALFNDSDKDHDERLIQFESFEAGVLLPENVLAEKRGGNRAGMVIVVRRNSQFLKNLTVMSPVIDVVTGTEPVYNVDPPLEMVFKVTKMGCRERKSNWGCVSWDETLNNNFGGWSYKGCVSVLIDTTHVRCYCDHLTSFAVILEINPEFKIPKVHSGVLSIFTYMGCSLSIFGLGVIILTFAIFRKWREDIRHKILFNLSACLTSFLLIFLIGIQKKEWGYGCMAVAILLHYFMLASLLWMLVEAFLQYLFLVKVIGIYIPHFLQKVMLFAWGIPIIVVGIVLSVNHELYYSRTEFCCLSGDAFHFAVAFPVSTSLAINFIMFVIIFFSVTYGQSKEKLRCNQDQKKDMIARAKAMFCVSVLLGLSWIFGFLAAIDETKLVFQYFFVITTTLQGFLFFFFFVLRQKNTRELWRNLVKTSSTSVSSQPIGLK</sequence>
<evidence type="ECO:0000259" key="7">
    <source>
        <dbReference type="PROSITE" id="PS50221"/>
    </source>
</evidence>
<feature type="transmembrane region" description="Helical" evidence="6">
    <location>
        <begin position="662"/>
        <end position="684"/>
    </location>
</feature>
<reference evidence="9 10" key="1">
    <citation type="journal article" date="2019" name="Sci. Rep.">
        <title>Orb-weaving spider Araneus ventricosus genome elucidates the spidroin gene catalogue.</title>
        <authorList>
            <person name="Kono N."/>
            <person name="Nakamura H."/>
            <person name="Ohtoshi R."/>
            <person name="Moran D.A.P."/>
            <person name="Shinohara A."/>
            <person name="Yoshida Y."/>
            <person name="Fujiwara M."/>
            <person name="Mori M."/>
            <person name="Tomita M."/>
            <person name="Arakawa K."/>
        </authorList>
    </citation>
    <scope>NUCLEOTIDE SEQUENCE [LARGE SCALE GENOMIC DNA]</scope>
</reference>
<keyword evidence="4 6" id="KW-0472">Membrane</keyword>
<feature type="transmembrane region" description="Helical" evidence="6">
    <location>
        <begin position="504"/>
        <end position="522"/>
    </location>
</feature>
<dbReference type="GO" id="GO:0004930">
    <property type="term" value="F:G protein-coupled receptor activity"/>
    <property type="evidence" value="ECO:0007669"/>
    <property type="project" value="InterPro"/>
</dbReference>
<dbReference type="PANTHER" id="PTHR47767:SF1">
    <property type="entry name" value="ADHESION G PROTEIN-COUPLED RECEPTOR G7"/>
    <property type="match status" value="1"/>
</dbReference>
<keyword evidence="9" id="KW-0675">Receptor</keyword>
<name>A0A4Y2IQ27_ARAVE</name>
<dbReference type="CDD" id="cd15040">
    <property type="entry name" value="7tmB2_Adhesion"/>
    <property type="match status" value="1"/>
</dbReference>
<evidence type="ECO:0000256" key="4">
    <source>
        <dbReference type="ARBA" id="ARBA00023136"/>
    </source>
</evidence>
<feature type="transmembrane region" description="Helical" evidence="6">
    <location>
        <begin position="470"/>
        <end position="492"/>
    </location>
</feature>
<feature type="transmembrane region" description="Helical" evidence="6">
    <location>
        <begin position="572"/>
        <end position="592"/>
    </location>
</feature>
<keyword evidence="5" id="KW-1015">Disulfide bond</keyword>
<dbReference type="AlphaFoldDB" id="A0A4Y2IQ27"/>
<feature type="domain" description="G-protein coupled receptors family 2 profile 2" evidence="8">
    <location>
        <begin position="468"/>
        <end position="714"/>
    </location>
</feature>
<dbReference type="InterPro" id="IPR000203">
    <property type="entry name" value="GPS"/>
</dbReference>
<accession>A0A4Y2IQ27</accession>
<proteinExistence type="predicted"/>
<evidence type="ECO:0000256" key="5">
    <source>
        <dbReference type="ARBA" id="ARBA00023157"/>
    </source>
</evidence>
<dbReference type="InterPro" id="IPR017981">
    <property type="entry name" value="GPCR_2-like_7TM"/>
</dbReference>
<dbReference type="InterPro" id="IPR053066">
    <property type="entry name" value="ADGR_G7"/>
</dbReference>
<dbReference type="EMBL" id="BGPR01002840">
    <property type="protein sequence ID" value="GBM79774.1"/>
    <property type="molecule type" value="Genomic_DNA"/>
</dbReference>
<evidence type="ECO:0000256" key="6">
    <source>
        <dbReference type="SAM" id="Phobius"/>
    </source>
</evidence>
<dbReference type="PROSITE" id="PS50261">
    <property type="entry name" value="G_PROTEIN_RECEP_F2_4"/>
    <property type="match status" value="1"/>
</dbReference>
<dbReference type="InterPro" id="IPR057244">
    <property type="entry name" value="GAIN_B"/>
</dbReference>
<dbReference type="Pfam" id="PF00002">
    <property type="entry name" value="7tm_2"/>
    <property type="match status" value="1"/>
</dbReference>
<protein>
    <submittedName>
        <fullName evidence="9">Adhesion G-protein coupled receptor G4</fullName>
    </submittedName>
</protein>
<dbReference type="Proteomes" id="UP000499080">
    <property type="component" value="Unassembled WGS sequence"/>
</dbReference>
<dbReference type="InterPro" id="IPR000832">
    <property type="entry name" value="GPCR_2_secretin-like"/>
</dbReference>
<keyword evidence="10" id="KW-1185">Reference proteome</keyword>
<dbReference type="SMART" id="SM00303">
    <property type="entry name" value="GPS"/>
    <property type="match status" value="1"/>
</dbReference>
<dbReference type="Pfam" id="PF01825">
    <property type="entry name" value="GPS"/>
    <property type="match status" value="1"/>
</dbReference>
<dbReference type="OrthoDB" id="6487061at2759"/>
<feature type="transmembrane region" description="Helical" evidence="6">
    <location>
        <begin position="612"/>
        <end position="641"/>
    </location>
</feature>
<organism evidence="9 10">
    <name type="scientific">Araneus ventricosus</name>
    <name type="common">Orbweaver spider</name>
    <name type="synonym">Epeira ventricosa</name>
    <dbReference type="NCBI Taxonomy" id="182803"/>
    <lineage>
        <taxon>Eukaryota</taxon>
        <taxon>Metazoa</taxon>
        <taxon>Ecdysozoa</taxon>
        <taxon>Arthropoda</taxon>
        <taxon>Chelicerata</taxon>
        <taxon>Arachnida</taxon>
        <taxon>Araneae</taxon>
        <taxon>Araneomorphae</taxon>
        <taxon>Entelegynae</taxon>
        <taxon>Araneoidea</taxon>
        <taxon>Araneidae</taxon>
        <taxon>Araneus</taxon>
    </lineage>
</organism>
<keyword evidence="2 6" id="KW-0812">Transmembrane</keyword>
<dbReference type="InterPro" id="IPR046338">
    <property type="entry name" value="GAIN_dom_sf"/>
</dbReference>
<feature type="transmembrane region" description="Helical" evidence="6">
    <location>
        <begin position="690"/>
        <end position="712"/>
    </location>
</feature>
<feature type="domain" description="GAIN-B" evidence="7">
    <location>
        <begin position="277"/>
        <end position="458"/>
    </location>
</feature>
<dbReference type="SUPFAM" id="SSF81321">
    <property type="entry name" value="Family A G protein-coupled receptor-like"/>
    <property type="match status" value="1"/>
</dbReference>
<evidence type="ECO:0000313" key="10">
    <source>
        <dbReference type="Proteomes" id="UP000499080"/>
    </source>
</evidence>
<dbReference type="GO" id="GO:0007166">
    <property type="term" value="P:cell surface receptor signaling pathway"/>
    <property type="evidence" value="ECO:0007669"/>
    <property type="project" value="InterPro"/>
</dbReference>
<evidence type="ECO:0000256" key="3">
    <source>
        <dbReference type="ARBA" id="ARBA00022989"/>
    </source>
</evidence>
<dbReference type="PRINTS" id="PR00249">
    <property type="entry name" value="GPCRSECRETIN"/>
</dbReference>
<evidence type="ECO:0000256" key="2">
    <source>
        <dbReference type="ARBA" id="ARBA00022692"/>
    </source>
</evidence>
<comment type="caution">
    <text evidence="9">The sequence shown here is derived from an EMBL/GenBank/DDBJ whole genome shotgun (WGS) entry which is preliminary data.</text>
</comment>
<dbReference type="PROSITE" id="PS50221">
    <property type="entry name" value="GAIN_B"/>
    <property type="match status" value="1"/>
</dbReference>
<dbReference type="PANTHER" id="PTHR47767">
    <property type="entry name" value="ADHESION G PROTEIN-COUPLED RECEPTOR G7"/>
    <property type="match status" value="1"/>
</dbReference>
<gene>
    <name evidence="9" type="primary">ADGRG4_2</name>
    <name evidence="9" type="ORF">AVEN_267074_1</name>
</gene>